<feature type="transmembrane region" description="Helical" evidence="2">
    <location>
        <begin position="63"/>
        <end position="84"/>
    </location>
</feature>
<feature type="region of interest" description="Disordered" evidence="1">
    <location>
        <begin position="25"/>
        <end position="59"/>
    </location>
</feature>
<feature type="compositionally biased region" description="Low complexity" evidence="1">
    <location>
        <begin position="39"/>
        <end position="59"/>
    </location>
</feature>
<organism evidence="4 5">
    <name type="scientific">Phialocephala subalpina</name>
    <dbReference type="NCBI Taxonomy" id="576137"/>
    <lineage>
        <taxon>Eukaryota</taxon>
        <taxon>Fungi</taxon>
        <taxon>Dikarya</taxon>
        <taxon>Ascomycota</taxon>
        <taxon>Pezizomycotina</taxon>
        <taxon>Leotiomycetes</taxon>
        <taxon>Helotiales</taxon>
        <taxon>Mollisiaceae</taxon>
        <taxon>Phialocephala</taxon>
        <taxon>Phialocephala fortinii species complex</taxon>
    </lineage>
</organism>
<keyword evidence="2" id="KW-0812">Transmembrane</keyword>
<keyword evidence="5" id="KW-1185">Reference proteome</keyword>
<keyword evidence="2" id="KW-1133">Transmembrane helix</keyword>
<feature type="region of interest" description="Disordered" evidence="1">
    <location>
        <begin position="88"/>
        <end position="142"/>
    </location>
</feature>
<proteinExistence type="predicted"/>
<evidence type="ECO:0000256" key="3">
    <source>
        <dbReference type="SAM" id="SignalP"/>
    </source>
</evidence>
<protein>
    <submittedName>
        <fullName evidence="4">Uncharacterized protein</fullName>
    </submittedName>
</protein>
<reference evidence="4 5" key="1">
    <citation type="submission" date="2016-03" db="EMBL/GenBank/DDBJ databases">
        <authorList>
            <person name="Ploux O."/>
        </authorList>
    </citation>
    <scope>NUCLEOTIDE SEQUENCE [LARGE SCALE GENOMIC DNA]</scope>
    <source>
        <strain evidence="4 5">UAMH 11012</strain>
    </source>
</reference>
<name>A0A1L7WKT9_9HELO</name>
<evidence type="ECO:0000313" key="4">
    <source>
        <dbReference type="EMBL" id="CZR53370.1"/>
    </source>
</evidence>
<accession>A0A1L7WKT9</accession>
<gene>
    <name evidence="4" type="ORF">PAC_03248</name>
</gene>
<feature type="signal peptide" evidence="3">
    <location>
        <begin position="1"/>
        <end position="19"/>
    </location>
</feature>
<evidence type="ECO:0000256" key="2">
    <source>
        <dbReference type="SAM" id="Phobius"/>
    </source>
</evidence>
<feature type="chain" id="PRO_5013132144" evidence="3">
    <location>
        <begin position="20"/>
        <end position="142"/>
    </location>
</feature>
<dbReference type="AlphaFoldDB" id="A0A1L7WKT9"/>
<keyword evidence="2" id="KW-0472">Membrane</keyword>
<evidence type="ECO:0000256" key="1">
    <source>
        <dbReference type="SAM" id="MobiDB-lite"/>
    </source>
</evidence>
<feature type="compositionally biased region" description="Basic and acidic residues" evidence="1">
    <location>
        <begin position="123"/>
        <end position="142"/>
    </location>
</feature>
<sequence>MSLSFYTLLLLTTLSLVSALPTPTAPLNTPDGNPGNILDGTDTQSQSTSTSSSSKQYSSKGQAAAGIIGAILLLSVIAGGFYYFHRRTRPNRNSGGQGGNGGDGKGEQDGKRRWPMPRLGKVMVKENGKGEEWKKGKWEELN</sequence>
<dbReference type="Proteomes" id="UP000184330">
    <property type="component" value="Unassembled WGS sequence"/>
</dbReference>
<evidence type="ECO:0000313" key="5">
    <source>
        <dbReference type="Proteomes" id="UP000184330"/>
    </source>
</evidence>
<dbReference type="EMBL" id="FJOG01000003">
    <property type="protein sequence ID" value="CZR53370.1"/>
    <property type="molecule type" value="Genomic_DNA"/>
</dbReference>
<keyword evidence="3" id="KW-0732">Signal</keyword>